<evidence type="ECO:0000313" key="2">
    <source>
        <dbReference type="Proteomes" id="UP000567293"/>
    </source>
</evidence>
<comment type="caution">
    <text evidence="1">The sequence shown here is derived from an EMBL/GenBank/DDBJ whole genome shotgun (WGS) entry which is preliminary data.</text>
</comment>
<gene>
    <name evidence="1" type="ORF">HRJ53_15970</name>
</gene>
<protein>
    <submittedName>
        <fullName evidence="1">Uncharacterized protein</fullName>
    </submittedName>
</protein>
<evidence type="ECO:0000313" key="1">
    <source>
        <dbReference type="EMBL" id="MBA0086477.1"/>
    </source>
</evidence>
<sequence length="47" mass="5437">MQPAACDHNRTQIIARRNGIDYVECLDCRQVFEAEDLEPVKADEEDE</sequence>
<proteinExistence type="predicted"/>
<keyword evidence="2" id="KW-1185">Reference proteome</keyword>
<dbReference type="Proteomes" id="UP000567293">
    <property type="component" value="Unassembled WGS sequence"/>
</dbReference>
<organism evidence="1 2">
    <name type="scientific">Candidatus Acidiferrum panamense</name>
    <dbReference type="NCBI Taxonomy" id="2741543"/>
    <lineage>
        <taxon>Bacteria</taxon>
        <taxon>Pseudomonadati</taxon>
        <taxon>Acidobacteriota</taxon>
        <taxon>Terriglobia</taxon>
        <taxon>Candidatus Acidiferrales</taxon>
        <taxon>Candidatus Acidiferrum</taxon>
    </lineage>
</organism>
<dbReference type="AlphaFoldDB" id="A0A7V8SY77"/>
<dbReference type="EMBL" id="JACDQQ010001532">
    <property type="protein sequence ID" value="MBA0086477.1"/>
    <property type="molecule type" value="Genomic_DNA"/>
</dbReference>
<reference evidence="1" key="1">
    <citation type="submission" date="2020-06" db="EMBL/GenBank/DDBJ databases">
        <title>Legume-microbial interactions unlock mineral nutrients during tropical forest succession.</title>
        <authorList>
            <person name="Epihov D.Z."/>
        </authorList>
    </citation>
    <scope>NUCLEOTIDE SEQUENCE [LARGE SCALE GENOMIC DNA]</scope>
    <source>
        <strain evidence="1">Pan2503</strain>
    </source>
</reference>
<accession>A0A7V8SY77</accession>
<name>A0A7V8SY77_9BACT</name>